<keyword evidence="4" id="KW-0598">Phosphotransferase system</keyword>
<keyword evidence="3" id="KW-0808">Transferase</keyword>
<gene>
    <name evidence="8" type="ORF">U472_03985</name>
</gene>
<feature type="active site" description="Tele-phosphohistidine intermediate" evidence="5">
    <location>
        <position position="75"/>
    </location>
</feature>
<dbReference type="Gene3D" id="1.20.58.80">
    <property type="entry name" value="Phosphotransferase system, lactose/cellobiose-type IIA subunit"/>
    <property type="match status" value="1"/>
</dbReference>
<dbReference type="Pfam" id="PF02255">
    <property type="entry name" value="PTS_IIA"/>
    <property type="match status" value="1"/>
</dbReference>
<keyword evidence="6" id="KW-0460">Magnesium</keyword>
<evidence type="ECO:0000256" key="5">
    <source>
        <dbReference type="PIRSR" id="PIRSR000699-1"/>
    </source>
</evidence>
<feature type="modified residue" description="Phosphohistidine; by HPr" evidence="7">
    <location>
        <position position="75"/>
    </location>
</feature>
<dbReference type="PANTHER" id="PTHR34382">
    <property type="entry name" value="PTS SYSTEM N,N'-DIACETYLCHITOBIOSE-SPECIFIC EIIA COMPONENT"/>
    <property type="match status" value="1"/>
</dbReference>
<dbReference type="PANTHER" id="PTHR34382:SF7">
    <property type="entry name" value="PTS SYSTEM N,N'-DIACETYLCHITOBIOSE-SPECIFIC EIIA COMPONENT"/>
    <property type="match status" value="1"/>
</dbReference>
<evidence type="ECO:0000256" key="3">
    <source>
        <dbReference type="ARBA" id="ARBA00022679"/>
    </source>
</evidence>
<dbReference type="RefSeq" id="WP_068715746.1">
    <property type="nucleotide sequence ID" value="NZ_LWDV01000007.1"/>
</dbReference>
<dbReference type="CDD" id="cd00215">
    <property type="entry name" value="PTS_IIA_lac"/>
    <property type="match status" value="1"/>
</dbReference>
<dbReference type="Proteomes" id="UP000093514">
    <property type="component" value="Unassembled WGS sequence"/>
</dbReference>
<organism evidence="8 9">
    <name type="scientific">Orenia metallireducens</name>
    <dbReference type="NCBI Taxonomy" id="1413210"/>
    <lineage>
        <taxon>Bacteria</taxon>
        <taxon>Bacillati</taxon>
        <taxon>Bacillota</taxon>
        <taxon>Clostridia</taxon>
        <taxon>Halanaerobiales</taxon>
        <taxon>Halobacteroidaceae</taxon>
        <taxon>Orenia</taxon>
    </lineage>
</organism>
<evidence type="ECO:0000256" key="2">
    <source>
        <dbReference type="ARBA" id="ARBA00022597"/>
    </source>
</evidence>
<proteinExistence type="predicted"/>
<accession>A0A1C0ABI3</accession>
<dbReference type="AlphaFoldDB" id="A0A1C0ABI3"/>
<dbReference type="OrthoDB" id="389577at2"/>
<evidence type="ECO:0000256" key="7">
    <source>
        <dbReference type="PROSITE-ProRule" id="PRU00418"/>
    </source>
</evidence>
<evidence type="ECO:0000256" key="6">
    <source>
        <dbReference type="PIRSR" id="PIRSR000699-2"/>
    </source>
</evidence>
<dbReference type="GO" id="GO:0046872">
    <property type="term" value="F:metal ion binding"/>
    <property type="evidence" value="ECO:0007669"/>
    <property type="project" value="UniProtKB-KW"/>
</dbReference>
<dbReference type="PIRSF" id="PIRSF000699">
    <property type="entry name" value="PTS_IILac_III"/>
    <property type="match status" value="1"/>
</dbReference>
<keyword evidence="6" id="KW-0479">Metal-binding</keyword>
<dbReference type="EMBL" id="LWDV01000007">
    <property type="protein sequence ID" value="OCL27721.1"/>
    <property type="molecule type" value="Genomic_DNA"/>
</dbReference>
<evidence type="ECO:0000313" key="8">
    <source>
        <dbReference type="EMBL" id="OCL27721.1"/>
    </source>
</evidence>
<dbReference type="PROSITE" id="PS51095">
    <property type="entry name" value="PTS_EIIA_TYPE_3"/>
    <property type="match status" value="1"/>
</dbReference>
<evidence type="ECO:0000256" key="1">
    <source>
        <dbReference type="ARBA" id="ARBA00022448"/>
    </source>
</evidence>
<dbReference type="InterPro" id="IPR036542">
    <property type="entry name" value="PTS_IIA_lac/cel_sf"/>
</dbReference>
<dbReference type="SUPFAM" id="SSF46973">
    <property type="entry name" value="Enzyme IIa from lactose specific PTS, IIa-lac"/>
    <property type="match status" value="1"/>
</dbReference>
<dbReference type="GO" id="GO:0016740">
    <property type="term" value="F:transferase activity"/>
    <property type="evidence" value="ECO:0007669"/>
    <property type="project" value="UniProtKB-KW"/>
</dbReference>
<keyword evidence="1" id="KW-0813">Transport</keyword>
<evidence type="ECO:0000256" key="4">
    <source>
        <dbReference type="ARBA" id="ARBA00022683"/>
    </source>
</evidence>
<reference evidence="9" key="1">
    <citation type="submission" date="2016-07" db="EMBL/GenBank/DDBJ databases">
        <authorList>
            <person name="Florea S."/>
            <person name="Webb J.S."/>
            <person name="Jaromczyk J."/>
            <person name="Schardl C.L."/>
        </authorList>
    </citation>
    <scope>NUCLEOTIDE SEQUENCE [LARGE SCALE GENOMIC DNA]</scope>
    <source>
        <strain evidence="9">Z6</strain>
    </source>
</reference>
<name>A0A1C0ABI3_9FIRM</name>
<reference evidence="8 9" key="2">
    <citation type="submission" date="2016-08" db="EMBL/GenBank/DDBJ databases">
        <title>Orenia metallireducens sp. nov. strain Z6, a Novel Metal-reducing Firmicute from the Deep Subsurface.</title>
        <authorList>
            <person name="Maxim B.I."/>
            <person name="Kenneth K."/>
            <person name="Flynn T.M."/>
            <person name="Oloughlin E.J."/>
            <person name="Locke R.A."/>
            <person name="Weber J.R."/>
            <person name="Egan S.M."/>
            <person name="Mackie R.I."/>
            <person name="Cann I.K."/>
        </authorList>
    </citation>
    <scope>NUCLEOTIDE SEQUENCE [LARGE SCALE GENOMIC DNA]</scope>
    <source>
        <strain evidence="8 9">Z6</strain>
    </source>
</reference>
<comment type="cofactor">
    <cofactor evidence="6">
        <name>Mg(2+)</name>
        <dbReference type="ChEBI" id="CHEBI:18420"/>
    </cofactor>
    <text evidence="6">Binds 1 Mg(2+) ion per trimer.</text>
</comment>
<protein>
    <submittedName>
        <fullName evidence="8">PTS cellobiose transporter subunit IIA</fullName>
    </submittedName>
</protein>
<feature type="binding site" evidence="6">
    <location>
        <position position="78"/>
    </location>
    <ligand>
        <name>Mg(2+)</name>
        <dbReference type="ChEBI" id="CHEBI:18420"/>
        <note>ligand shared between all trimeric partners</note>
    </ligand>
</feature>
<keyword evidence="2" id="KW-0762">Sugar transport</keyword>
<comment type="caution">
    <text evidence="8">The sequence shown here is derived from an EMBL/GenBank/DDBJ whole genome shotgun (WGS) entry which is preliminary data.</text>
</comment>
<dbReference type="GO" id="GO:0009401">
    <property type="term" value="P:phosphoenolpyruvate-dependent sugar phosphotransferase system"/>
    <property type="evidence" value="ECO:0007669"/>
    <property type="project" value="UniProtKB-KW"/>
</dbReference>
<dbReference type="InterPro" id="IPR003188">
    <property type="entry name" value="PTS_IIA_lac/cel"/>
</dbReference>
<evidence type="ECO:0000313" key="9">
    <source>
        <dbReference type="Proteomes" id="UP000093514"/>
    </source>
</evidence>
<sequence>MSSEEIIFTIITEAGNAKGIAFEALALAREGKFEEAEAKLKECNQFFHNAHDIQTELITKEAQGEKTEVGILMVHAQDHLATATLTKDLVTEMIKMQREIYELKKAGDC</sequence>
<keyword evidence="9" id="KW-1185">Reference proteome</keyword>